<protein>
    <recommendedName>
        <fullName evidence="4">Lipoprotein</fullName>
    </recommendedName>
</protein>
<keyword evidence="3" id="KW-1185">Reference proteome</keyword>
<proteinExistence type="predicted"/>
<dbReference type="AlphaFoldDB" id="A0A917F947"/>
<dbReference type="RefSeq" id="WP_188663254.1">
    <property type="nucleotide sequence ID" value="NZ_BMHV01000008.1"/>
</dbReference>
<gene>
    <name evidence="2" type="ORF">GCM10011332_14250</name>
</gene>
<evidence type="ECO:0000313" key="3">
    <source>
        <dbReference type="Proteomes" id="UP000632498"/>
    </source>
</evidence>
<comment type="caution">
    <text evidence="2">The sequence shown here is derived from an EMBL/GenBank/DDBJ whole genome shotgun (WGS) entry which is preliminary data.</text>
</comment>
<organism evidence="2 3">
    <name type="scientific">Terasakiella brassicae</name>
    <dbReference type="NCBI Taxonomy" id="1634917"/>
    <lineage>
        <taxon>Bacteria</taxon>
        <taxon>Pseudomonadati</taxon>
        <taxon>Pseudomonadota</taxon>
        <taxon>Alphaproteobacteria</taxon>
        <taxon>Rhodospirillales</taxon>
        <taxon>Terasakiellaceae</taxon>
        <taxon>Terasakiella</taxon>
    </lineage>
</organism>
<reference evidence="2" key="1">
    <citation type="journal article" date="2014" name="Int. J. Syst. Evol. Microbiol.">
        <title>Complete genome sequence of Corynebacterium casei LMG S-19264T (=DSM 44701T), isolated from a smear-ripened cheese.</title>
        <authorList>
            <consortium name="US DOE Joint Genome Institute (JGI-PGF)"/>
            <person name="Walter F."/>
            <person name="Albersmeier A."/>
            <person name="Kalinowski J."/>
            <person name="Ruckert C."/>
        </authorList>
    </citation>
    <scope>NUCLEOTIDE SEQUENCE</scope>
    <source>
        <strain evidence="2">CGMCC 1.15254</strain>
    </source>
</reference>
<feature type="signal peptide" evidence="1">
    <location>
        <begin position="1"/>
        <end position="17"/>
    </location>
</feature>
<dbReference type="EMBL" id="BMHV01000008">
    <property type="protein sequence ID" value="GGF61596.1"/>
    <property type="molecule type" value="Genomic_DNA"/>
</dbReference>
<evidence type="ECO:0000313" key="2">
    <source>
        <dbReference type="EMBL" id="GGF61596.1"/>
    </source>
</evidence>
<evidence type="ECO:0000256" key="1">
    <source>
        <dbReference type="SAM" id="SignalP"/>
    </source>
</evidence>
<evidence type="ECO:0008006" key="4">
    <source>
        <dbReference type="Google" id="ProtNLM"/>
    </source>
</evidence>
<reference evidence="2" key="2">
    <citation type="submission" date="2020-09" db="EMBL/GenBank/DDBJ databases">
        <authorList>
            <person name="Sun Q."/>
            <person name="Zhou Y."/>
        </authorList>
    </citation>
    <scope>NUCLEOTIDE SEQUENCE</scope>
    <source>
        <strain evidence="2">CGMCC 1.15254</strain>
    </source>
</reference>
<name>A0A917F947_9PROT</name>
<dbReference type="PROSITE" id="PS51257">
    <property type="entry name" value="PROKAR_LIPOPROTEIN"/>
    <property type="match status" value="1"/>
</dbReference>
<sequence length="221" mass="24772">MLKSVLIVLLTLMGVSACVSNPQYRDLKQADEAEIKATDVNFHVLSPFYRDPPDCVAVMMSHNKENPQMNGLISTALARHLGEKVDRVIFPRKTRHLAKRLGLDLQDKRDRQRFSRQTKCRFFAVAELYDLGDDYVGIFAKKHIGVRVDLKRISDDALLWQAAHTVWRADGGLPLSPIGALSGMASATMFAQDNEIMPSLIDDALRRMVWTLPYGMAEAGS</sequence>
<dbReference type="Gene3D" id="3.40.50.10610">
    <property type="entry name" value="ABC-type transport auxiliary lipoprotein component"/>
    <property type="match status" value="1"/>
</dbReference>
<accession>A0A917F947</accession>
<feature type="chain" id="PRO_5037702677" description="Lipoprotein" evidence="1">
    <location>
        <begin position="18"/>
        <end position="221"/>
    </location>
</feature>
<dbReference type="Proteomes" id="UP000632498">
    <property type="component" value="Unassembled WGS sequence"/>
</dbReference>
<keyword evidence="1" id="KW-0732">Signal</keyword>